<dbReference type="EMBL" id="JARKIB010000003">
    <property type="protein sequence ID" value="KAJ7782693.1"/>
    <property type="molecule type" value="Genomic_DNA"/>
</dbReference>
<accession>A0AAD7KGD1</accession>
<evidence type="ECO:0008006" key="3">
    <source>
        <dbReference type="Google" id="ProtNLM"/>
    </source>
</evidence>
<reference evidence="1" key="1">
    <citation type="submission" date="2023-03" db="EMBL/GenBank/DDBJ databases">
        <title>Massive genome expansion in bonnet fungi (Mycena s.s.) driven by repeated elements and novel gene families across ecological guilds.</title>
        <authorList>
            <consortium name="Lawrence Berkeley National Laboratory"/>
            <person name="Harder C.B."/>
            <person name="Miyauchi S."/>
            <person name="Viragh M."/>
            <person name="Kuo A."/>
            <person name="Thoen E."/>
            <person name="Andreopoulos B."/>
            <person name="Lu D."/>
            <person name="Skrede I."/>
            <person name="Drula E."/>
            <person name="Henrissat B."/>
            <person name="Morin E."/>
            <person name="Kohler A."/>
            <person name="Barry K."/>
            <person name="LaButti K."/>
            <person name="Morin E."/>
            <person name="Salamov A."/>
            <person name="Lipzen A."/>
            <person name="Mereny Z."/>
            <person name="Hegedus B."/>
            <person name="Baldrian P."/>
            <person name="Stursova M."/>
            <person name="Weitz H."/>
            <person name="Taylor A."/>
            <person name="Grigoriev I.V."/>
            <person name="Nagy L.G."/>
            <person name="Martin F."/>
            <person name="Kauserud H."/>
        </authorList>
    </citation>
    <scope>NUCLEOTIDE SEQUENCE</scope>
    <source>
        <strain evidence="1">CBHHK182m</strain>
    </source>
</reference>
<proteinExistence type="predicted"/>
<comment type="caution">
    <text evidence="1">The sequence shown here is derived from an EMBL/GenBank/DDBJ whole genome shotgun (WGS) entry which is preliminary data.</text>
</comment>
<evidence type="ECO:0000313" key="2">
    <source>
        <dbReference type="Proteomes" id="UP001215598"/>
    </source>
</evidence>
<keyword evidence="2" id="KW-1185">Reference proteome</keyword>
<organism evidence="1 2">
    <name type="scientific">Mycena metata</name>
    <dbReference type="NCBI Taxonomy" id="1033252"/>
    <lineage>
        <taxon>Eukaryota</taxon>
        <taxon>Fungi</taxon>
        <taxon>Dikarya</taxon>
        <taxon>Basidiomycota</taxon>
        <taxon>Agaricomycotina</taxon>
        <taxon>Agaricomycetes</taxon>
        <taxon>Agaricomycetidae</taxon>
        <taxon>Agaricales</taxon>
        <taxon>Marasmiineae</taxon>
        <taxon>Mycenaceae</taxon>
        <taxon>Mycena</taxon>
    </lineage>
</organism>
<protein>
    <recommendedName>
        <fullName evidence="3">BTB domain-containing protein</fullName>
    </recommendedName>
</protein>
<name>A0AAD7KGD1_9AGAR</name>
<dbReference type="AlphaFoldDB" id="A0AAD7KGD1"/>
<evidence type="ECO:0000313" key="1">
    <source>
        <dbReference type="EMBL" id="KAJ7782693.1"/>
    </source>
</evidence>
<sequence>MLQAPMRPEIGSDEKRPAIRSEIWHSDGSVVLQVGNVQFKGPLEHSLLHSSFFRELQLLKQPPDQPTVDGCPVVELSDDLTDVEYLLKALYNPSVALPFPYIASFVRLGRKYEFKRLYDVALERLAFENPTTLKEYDALVAALRAEAPVNPRKFIAHSTTRIVEYPGVPRKWTPNPSALCIPPSIVGLPGMSDELVHLFKGISRPDGTTSLLPCEDHSICVIGRERLLKMQCQLENGPFGWITTWKPNNGCEDVHKCQTWRNTISASMLLTPSVWAFVAVPFITDQLCRICAERVGQAMMPAREKMWETLPSSFGVPNVECVGK</sequence>
<dbReference type="Proteomes" id="UP001215598">
    <property type="component" value="Unassembled WGS sequence"/>
</dbReference>
<gene>
    <name evidence="1" type="ORF">B0H16DRAFT_1493988</name>
</gene>